<keyword evidence="1" id="KW-1133">Transmembrane helix</keyword>
<accession>A0ABQ5GYF8</accession>
<dbReference type="Proteomes" id="UP001151760">
    <property type="component" value="Unassembled WGS sequence"/>
</dbReference>
<organism evidence="2 3">
    <name type="scientific">Tanacetum coccineum</name>
    <dbReference type="NCBI Taxonomy" id="301880"/>
    <lineage>
        <taxon>Eukaryota</taxon>
        <taxon>Viridiplantae</taxon>
        <taxon>Streptophyta</taxon>
        <taxon>Embryophyta</taxon>
        <taxon>Tracheophyta</taxon>
        <taxon>Spermatophyta</taxon>
        <taxon>Magnoliopsida</taxon>
        <taxon>eudicotyledons</taxon>
        <taxon>Gunneridae</taxon>
        <taxon>Pentapetalae</taxon>
        <taxon>asterids</taxon>
        <taxon>campanulids</taxon>
        <taxon>Asterales</taxon>
        <taxon>Asteraceae</taxon>
        <taxon>Asteroideae</taxon>
        <taxon>Anthemideae</taxon>
        <taxon>Anthemidinae</taxon>
        <taxon>Tanacetum</taxon>
    </lineage>
</organism>
<dbReference type="SUPFAM" id="SSF55874">
    <property type="entry name" value="ATPase domain of HSP90 chaperone/DNA topoisomerase II/histidine kinase"/>
    <property type="match status" value="1"/>
</dbReference>
<evidence type="ECO:0000256" key="1">
    <source>
        <dbReference type="SAM" id="Phobius"/>
    </source>
</evidence>
<dbReference type="InterPro" id="IPR036890">
    <property type="entry name" value="HATPase_C_sf"/>
</dbReference>
<dbReference type="PANTHER" id="PTHR32387">
    <property type="entry name" value="WU:FJ29H11"/>
    <property type="match status" value="1"/>
</dbReference>
<name>A0ABQ5GYF8_9ASTR</name>
<dbReference type="InterPro" id="IPR052957">
    <property type="entry name" value="Auxin_embryo_med"/>
</dbReference>
<dbReference type="PANTHER" id="PTHR32387:SF0">
    <property type="entry name" value="PROTEIN NO VEIN"/>
    <property type="match status" value="1"/>
</dbReference>
<protein>
    <submittedName>
        <fullName evidence="2">Histidine kinase-, DNA gyrase B-, and HSP90-like ATPase family protein</fullName>
    </submittedName>
</protein>
<reference evidence="2" key="2">
    <citation type="submission" date="2022-01" db="EMBL/GenBank/DDBJ databases">
        <authorList>
            <person name="Yamashiro T."/>
            <person name="Shiraishi A."/>
            <person name="Satake H."/>
            <person name="Nakayama K."/>
        </authorList>
    </citation>
    <scope>NUCLEOTIDE SEQUENCE</scope>
</reference>
<keyword evidence="3" id="KW-1185">Reference proteome</keyword>
<feature type="transmembrane region" description="Helical" evidence="1">
    <location>
        <begin position="141"/>
        <end position="158"/>
    </location>
</feature>
<evidence type="ECO:0000313" key="2">
    <source>
        <dbReference type="EMBL" id="GJT80022.1"/>
    </source>
</evidence>
<keyword evidence="1" id="KW-0472">Membrane</keyword>
<comment type="caution">
    <text evidence="2">The sequence shown here is derived from an EMBL/GenBank/DDBJ whole genome shotgun (WGS) entry which is preliminary data.</text>
</comment>
<dbReference type="EMBL" id="BQNB010018952">
    <property type="protein sequence ID" value="GJT80022.1"/>
    <property type="molecule type" value="Genomic_DNA"/>
</dbReference>
<proteinExistence type="predicted"/>
<keyword evidence="1" id="KW-0812">Transmembrane</keyword>
<gene>
    <name evidence="2" type="ORF">Tco_1054364</name>
</gene>
<evidence type="ECO:0000313" key="3">
    <source>
        <dbReference type="Proteomes" id="UP001151760"/>
    </source>
</evidence>
<sequence>MRAYNSRRSDEAWIESEVSARVEKRMEAFEVDMQQRVQEQVQVQNADENAYPCDVKPTLTFILQETGVTLLNNDEGFSVESVRALCDDVFKSKRKELSGDRYLDQKGIGFKSVFRVIDAPEIHSNEFNIKFNKKVMVCQQLFHLVMLICLGSWLMLIATQTENDKFTQALLTF</sequence>
<reference evidence="2" key="1">
    <citation type="journal article" date="2022" name="Int. J. Mol. Sci.">
        <title>Draft Genome of Tanacetum Coccineum: Genomic Comparison of Closely Related Tanacetum-Family Plants.</title>
        <authorList>
            <person name="Yamashiro T."/>
            <person name="Shiraishi A."/>
            <person name="Nakayama K."/>
            <person name="Satake H."/>
        </authorList>
    </citation>
    <scope>NUCLEOTIDE SEQUENCE</scope>
</reference>